<name>A0A1N7FHG9_9EURY</name>
<evidence type="ECO:0000313" key="1">
    <source>
        <dbReference type="EMBL" id="SIR99771.1"/>
    </source>
</evidence>
<proteinExistence type="predicted"/>
<dbReference type="AlphaFoldDB" id="A0A1N7FHG9"/>
<dbReference type="RefSeq" id="WP_076433702.1">
    <property type="nucleotide sequence ID" value="NZ_FTNO01000009.1"/>
</dbReference>
<evidence type="ECO:0000313" key="2">
    <source>
        <dbReference type="Proteomes" id="UP000186914"/>
    </source>
</evidence>
<protein>
    <submittedName>
        <fullName evidence="1">Uncharacterized protein</fullName>
    </submittedName>
</protein>
<dbReference type="Proteomes" id="UP000186914">
    <property type="component" value="Unassembled WGS sequence"/>
</dbReference>
<gene>
    <name evidence="1" type="ORF">SAMN05421858_5061</name>
</gene>
<reference evidence="2" key="1">
    <citation type="submission" date="2017-01" db="EMBL/GenBank/DDBJ databases">
        <authorList>
            <person name="Varghese N."/>
            <person name="Submissions S."/>
        </authorList>
    </citation>
    <scope>NUCLEOTIDE SEQUENCE [LARGE SCALE GENOMIC DNA]</scope>
    <source>
        <strain evidence="2">CGMCC 1.7737</strain>
    </source>
</reference>
<keyword evidence="2" id="KW-1185">Reference proteome</keyword>
<sequence length="62" mass="6975">MEYRDCTIEIDDEEVRAILHPKSTGVGISPPERVPLTVIPLGENSEQEAIEQAKQVIDDRKD</sequence>
<dbReference type="EMBL" id="FTNO01000009">
    <property type="protein sequence ID" value="SIR99771.1"/>
    <property type="molecule type" value="Genomic_DNA"/>
</dbReference>
<organism evidence="1 2">
    <name type="scientific">Haladaptatus litoreus</name>
    <dbReference type="NCBI Taxonomy" id="553468"/>
    <lineage>
        <taxon>Archaea</taxon>
        <taxon>Methanobacteriati</taxon>
        <taxon>Methanobacteriota</taxon>
        <taxon>Stenosarchaea group</taxon>
        <taxon>Halobacteria</taxon>
        <taxon>Halobacteriales</taxon>
        <taxon>Haladaptataceae</taxon>
        <taxon>Haladaptatus</taxon>
    </lineage>
</organism>
<accession>A0A1N7FHG9</accession>